<evidence type="ECO:0000256" key="3">
    <source>
        <dbReference type="ARBA" id="ARBA00023239"/>
    </source>
</evidence>
<evidence type="ECO:0000256" key="1">
    <source>
        <dbReference type="ARBA" id="ARBA00005568"/>
    </source>
</evidence>
<proteinExistence type="inferred from homology"/>
<feature type="signal peptide" evidence="4">
    <location>
        <begin position="1"/>
        <end position="23"/>
    </location>
</feature>
<dbReference type="PANTHER" id="PTHR30502">
    <property type="entry name" value="2-KETO-3-DEOXY-L-RHAMNONATE ALDOLASE"/>
    <property type="match status" value="1"/>
</dbReference>
<keyword evidence="2" id="KW-0479">Metal-binding</keyword>
<feature type="domain" description="HpcH/HpaI aldolase/citrate lyase" evidence="5">
    <location>
        <begin position="69"/>
        <end position="256"/>
    </location>
</feature>
<keyword evidence="3 6" id="KW-0456">Lyase</keyword>
<comment type="similarity">
    <text evidence="1">Belongs to the HpcH/HpaI aldolase family.</text>
</comment>
<dbReference type="Gene3D" id="3.20.20.60">
    <property type="entry name" value="Phosphoenolpyruvate-binding domains"/>
    <property type="match status" value="1"/>
</dbReference>
<protein>
    <submittedName>
        <fullName evidence="6">Aldolase/citrate lyase family protein</fullName>
    </submittedName>
</protein>
<dbReference type="Proteomes" id="UP001369958">
    <property type="component" value="Chromosome"/>
</dbReference>
<name>A0ABZ2HYQ5_9HYPH</name>
<feature type="chain" id="PRO_5045938593" evidence="4">
    <location>
        <begin position="24"/>
        <end position="291"/>
    </location>
</feature>
<sequence>MYTATKTGLAMLMACAMAGGALAQEEFIASEWEYGPAYEAEGEVEIWNSAKQKIMNGEDLVGGTINEQDPQIYCAMANAGYDFTWVEMQHSQTSWESVANMYAACPDAQAAHGVRLAYTDEREAQHALDAGAMVIVYPTIDSVEEAEEAVSWVKFPPDGRHSRGGGQRWSFYSDVPGGYRETFNDNIVVILMIETMDGVEDVYEIAEVEGVDGIMIASSDLGNFSGYAQGDEQYEMIVDRVLDAAQSAGIQACGPLGWRAEREGFSCFQAGSEGSLIRRGYEAEMEATARP</sequence>
<dbReference type="InterPro" id="IPR005000">
    <property type="entry name" value="Aldolase/citrate-lyase_domain"/>
</dbReference>
<dbReference type="InterPro" id="IPR050251">
    <property type="entry name" value="HpcH-HpaI_aldolase"/>
</dbReference>
<keyword evidence="4" id="KW-0732">Signal</keyword>
<dbReference type="EMBL" id="CP146275">
    <property type="protein sequence ID" value="WWT32748.1"/>
    <property type="molecule type" value="Genomic_DNA"/>
</dbReference>
<evidence type="ECO:0000259" key="5">
    <source>
        <dbReference type="Pfam" id="PF03328"/>
    </source>
</evidence>
<dbReference type="SUPFAM" id="SSF51621">
    <property type="entry name" value="Phosphoenolpyruvate/pyruvate domain"/>
    <property type="match status" value="1"/>
</dbReference>
<evidence type="ECO:0000313" key="6">
    <source>
        <dbReference type="EMBL" id="WWT32748.1"/>
    </source>
</evidence>
<dbReference type="PANTHER" id="PTHR30502:SF0">
    <property type="entry name" value="PHOSPHOENOLPYRUVATE CARBOXYLASE FAMILY PROTEIN"/>
    <property type="match status" value="1"/>
</dbReference>
<evidence type="ECO:0000313" key="7">
    <source>
        <dbReference type="Proteomes" id="UP001369958"/>
    </source>
</evidence>
<organism evidence="6 7">
    <name type="scientific">Pelagibacterium nitratireducens</name>
    <dbReference type="NCBI Taxonomy" id="1046114"/>
    <lineage>
        <taxon>Bacteria</taxon>
        <taxon>Pseudomonadati</taxon>
        <taxon>Pseudomonadota</taxon>
        <taxon>Alphaproteobacteria</taxon>
        <taxon>Hyphomicrobiales</taxon>
        <taxon>Devosiaceae</taxon>
        <taxon>Pelagibacterium</taxon>
    </lineage>
</organism>
<dbReference type="GO" id="GO:0016829">
    <property type="term" value="F:lyase activity"/>
    <property type="evidence" value="ECO:0007669"/>
    <property type="project" value="UniProtKB-KW"/>
</dbReference>
<dbReference type="RefSeq" id="WP_338608170.1">
    <property type="nucleotide sequence ID" value="NZ_CP146275.1"/>
</dbReference>
<keyword evidence="7" id="KW-1185">Reference proteome</keyword>
<evidence type="ECO:0000256" key="4">
    <source>
        <dbReference type="SAM" id="SignalP"/>
    </source>
</evidence>
<accession>A0ABZ2HYQ5</accession>
<dbReference type="InterPro" id="IPR040442">
    <property type="entry name" value="Pyrv_kinase-like_dom_sf"/>
</dbReference>
<dbReference type="Pfam" id="PF03328">
    <property type="entry name" value="HpcH_HpaI"/>
    <property type="match status" value="1"/>
</dbReference>
<dbReference type="InterPro" id="IPR015813">
    <property type="entry name" value="Pyrv/PenolPyrv_kinase-like_dom"/>
</dbReference>
<gene>
    <name evidence="6" type="ORF">V6617_17345</name>
</gene>
<reference evidence="6 7" key="1">
    <citation type="submission" date="2024-02" db="EMBL/GenBank/DDBJ databases">
        <title>Complete genome sequence of Pelagibacterium nitratireducens ZH15.</title>
        <authorList>
            <person name="Zhao L.H."/>
        </authorList>
    </citation>
    <scope>NUCLEOTIDE SEQUENCE [LARGE SCALE GENOMIC DNA]</scope>
    <source>
        <strain evidence="6 7">ZH15</strain>
    </source>
</reference>
<evidence type="ECO:0000256" key="2">
    <source>
        <dbReference type="ARBA" id="ARBA00022723"/>
    </source>
</evidence>